<dbReference type="GO" id="GO:0006508">
    <property type="term" value="P:proteolysis"/>
    <property type="evidence" value="ECO:0007669"/>
    <property type="project" value="UniProtKB-KW"/>
</dbReference>
<dbReference type="PANTHER" id="PTHR43806:SF11">
    <property type="entry name" value="CEREVISIN-RELATED"/>
    <property type="match status" value="1"/>
</dbReference>
<evidence type="ECO:0000256" key="2">
    <source>
        <dbReference type="ARBA" id="ARBA00022670"/>
    </source>
</evidence>
<evidence type="ECO:0000256" key="4">
    <source>
        <dbReference type="ARBA" id="ARBA00022825"/>
    </source>
</evidence>
<dbReference type="PANTHER" id="PTHR43806">
    <property type="entry name" value="PEPTIDASE S8"/>
    <property type="match status" value="1"/>
</dbReference>
<dbReference type="PROSITE" id="PS51892">
    <property type="entry name" value="SUBTILASE"/>
    <property type="match status" value="1"/>
</dbReference>
<evidence type="ECO:0000256" key="5">
    <source>
        <dbReference type="PROSITE-ProRule" id="PRU01240"/>
    </source>
</evidence>
<evidence type="ECO:0000313" key="7">
    <source>
        <dbReference type="EMBL" id="ENO95317.1"/>
    </source>
</evidence>
<evidence type="ECO:0000256" key="1">
    <source>
        <dbReference type="ARBA" id="ARBA00011073"/>
    </source>
</evidence>
<keyword evidence="8" id="KW-1185">Reference proteome</keyword>
<dbReference type="Proteomes" id="UP000013047">
    <property type="component" value="Unassembled WGS sequence"/>
</dbReference>
<comment type="caution">
    <text evidence="5">Lacks conserved residue(s) required for the propagation of feature annotation.</text>
</comment>
<feature type="domain" description="Peptidase S8/S53" evidence="6">
    <location>
        <begin position="2"/>
        <end position="127"/>
    </location>
</feature>
<dbReference type="InterPro" id="IPR036852">
    <property type="entry name" value="Peptidase_S8/S53_dom_sf"/>
</dbReference>
<sequence>MGAAVRIGVIDSGCSAAHASNVVAAAAFEVQDGVVRQGDAQPDRLGHGSRIADVLLHFAPQVELVVAQVFGERLATSALQVAAAIDWAVANEAHILNLSLGLRAPRAVLAEACARARAAGVLLCAAAPTR</sequence>
<proteinExistence type="inferred from homology"/>
<dbReference type="InterPro" id="IPR050131">
    <property type="entry name" value="Peptidase_S8_subtilisin-like"/>
</dbReference>
<name>N6ZL88_9RHOO</name>
<dbReference type="Pfam" id="PF00082">
    <property type="entry name" value="Peptidase_S8"/>
    <property type="match status" value="1"/>
</dbReference>
<protein>
    <recommendedName>
        <fullName evidence="6">Peptidase S8/S53 domain-containing protein</fullName>
    </recommendedName>
</protein>
<evidence type="ECO:0000256" key="3">
    <source>
        <dbReference type="ARBA" id="ARBA00022801"/>
    </source>
</evidence>
<dbReference type="RefSeq" id="WP_004377084.1">
    <property type="nucleotide sequence ID" value="NZ_AMXF01000237.1"/>
</dbReference>
<dbReference type="InterPro" id="IPR000209">
    <property type="entry name" value="Peptidase_S8/S53_dom"/>
</dbReference>
<accession>N6ZL88</accession>
<dbReference type="GO" id="GO:0004252">
    <property type="term" value="F:serine-type endopeptidase activity"/>
    <property type="evidence" value="ECO:0007669"/>
    <property type="project" value="InterPro"/>
</dbReference>
<evidence type="ECO:0000259" key="6">
    <source>
        <dbReference type="Pfam" id="PF00082"/>
    </source>
</evidence>
<dbReference type="SUPFAM" id="SSF52743">
    <property type="entry name" value="Subtilisin-like"/>
    <property type="match status" value="1"/>
</dbReference>
<dbReference type="Gene3D" id="3.40.50.200">
    <property type="entry name" value="Peptidase S8/S53 domain"/>
    <property type="match status" value="1"/>
</dbReference>
<dbReference type="AlphaFoldDB" id="N6ZL88"/>
<organism evidence="7 8">
    <name type="scientific">Thauera phenylacetica B4P</name>
    <dbReference type="NCBI Taxonomy" id="1234382"/>
    <lineage>
        <taxon>Bacteria</taxon>
        <taxon>Pseudomonadati</taxon>
        <taxon>Pseudomonadota</taxon>
        <taxon>Betaproteobacteria</taxon>
        <taxon>Rhodocyclales</taxon>
        <taxon>Zoogloeaceae</taxon>
        <taxon>Thauera</taxon>
    </lineage>
</organism>
<comment type="similarity">
    <text evidence="1 5">Belongs to the peptidase S8 family.</text>
</comment>
<feature type="non-terminal residue" evidence="7">
    <location>
        <position position="130"/>
    </location>
</feature>
<reference evidence="7 8" key="1">
    <citation type="submission" date="2012-09" db="EMBL/GenBank/DDBJ databases">
        <title>Draft Genome Sequences of 6 Strains from Genus Thauera.</title>
        <authorList>
            <person name="Liu B."/>
            <person name="Shapleigh J.P."/>
            <person name="Frostegard A.H."/>
        </authorList>
    </citation>
    <scope>NUCLEOTIDE SEQUENCE [LARGE SCALE GENOMIC DNA]</scope>
    <source>
        <strain evidence="7 8">B4P</strain>
    </source>
</reference>
<keyword evidence="4" id="KW-0720">Serine protease</keyword>
<evidence type="ECO:0000313" key="8">
    <source>
        <dbReference type="Proteomes" id="UP000013047"/>
    </source>
</evidence>
<gene>
    <name evidence="7" type="ORF">C667_19595</name>
</gene>
<keyword evidence="2" id="KW-0645">Protease</keyword>
<keyword evidence="3" id="KW-0378">Hydrolase</keyword>
<dbReference type="EMBL" id="AMXF01000237">
    <property type="protein sequence ID" value="ENO95317.1"/>
    <property type="molecule type" value="Genomic_DNA"/>
</dbReference>
<comment type="caution">
    <text evidence="7">The sequence shown here is derived from an EMBL/GenBank/DDBJ whole genome shotgun (WGS) entry which is preliminary data.</text>
</comment>